<sequence length="304" mass="32614">MGGHGSASKDKRHPIKSLVSGGLAGGIEIICMYPTEYCKTQLQLDSKTGANRRYKGSLDVIKQTVNLYGVRGVYRGMSSLLYGSVPKSAVRFGVFDVVRNNLMDSKGELSRTNTLLAGMAAGVAEAIVIVTPMETIKVKLVHDLARDVPKYKPGIAGIVQIMQQEGVAGCYKGLLPTVLKQGSNQMIRFFVFGELKSLAQKGDPKADIGPVMTALCGATAGAASVFGNTPIDVVKSRMQGLDSALYKNSWECCKAIAKEEGISGFYKGTVPRLGRVCGDVALVFTLVDFLNKGLDKVWDTSDYK</sequence>
<dbReference type="GO" id="GO:0071913">
    <property type="term" value="F:citrate secondary active transmembrane transporter activity"/>
    <property type="evidence" value="ECO:0007669"/>
    <property type="project" value="TreeGrafter"/>
</dbReference>
<evidence type="ECO:0000256" key="10">
    <source>
        <dbReference type="RuleBase" id="RU000488"/>
    </source>
</evidence>
<dbReference type="EMBL" id="HACM01009138">
    <property type="protein sequence ID" value="CRZ09580.1"/>
    <property type="molecule type" value="Transcribed_RNA"/>
</dbReference>
<dbReference type="FunFam" id="1.50.40.10:FF:000007">
    <property type="entry name" value="Mitochondrial tricarboxylate transport protein-like"/>
    <property type="match status" value="1"/>
</dbReference>
<comment type="subcellular location">
    <subcellularLocation>
        <location evidence="1">Mitochondrion membrane</location>
        <topology evidence="1">Multi-pass membrane protein</topology>
    </subcellularLocation>
</comment>
<dbReference type="InterPro" id="IPR002067">
    <property type="entry name" value="MCP"/>
</dbReference>
<dbReference type="PRINTS" id="PR00926">
    <property type="entry name" value="MITOCARRIER"/>
</dbReference>
<feature type="repeat" description="Solcar" evidence="9">
    <location>
        <begin position="208"/>
        <end position="293"/>
    </location>
</feature>
<dbReference type="Pfam" id="PF00153">
    <property type="entry name" value="Mito_carr"/>
    <property type="match status" value="3"/>
</dbReference>
<protein>
    <recommendedName>
        <fullName evidence="12">Tricarboxylate transport protein, mitochondrial</fullName>
    </recommendedName>
</protein>
<feature type="repeat" description="Solcar" evidence="9">
    <location>
        <begin position="112"/>
        <end position="198"/>
    </location>
</feature>
<dbReference type="GO" id="GO:0031966">
    <property type="term" value="C:mitochondrial membrane"/>
    <property type="evidence" value="ECO:0007669"/>
    <property type="project" value="UniProtKB-SubCell"/>
</dbReference>
<dbReference type="InterPro" id="IPR018108">
    <property type="entry name" value="MCP_transmembrane"/>
</dbReference>
<dbReference type="AlphaFoldDB" id="A0A0H5R603"/>
<dbReference type="PANTHER" id="PTHR45788">
    <property type="entry name" value="SUCCINATE/FUMARATE MITOCHONDRIAL TRANSPORTER-RELATED"/>
    <property type="match status" value="1"/>
</dbReference>
<reference evidence="11" key="1">
    <citation type="submission" date="2015-04" db="EMBL/GenBank/DDBJ databases">
        <title>The genome sequence of the plant pathogenic Rhizarian Plasmodiophora brassicae reveals insights in its biotrophic life cycle and the origin of chitin synthesis.</title>
        <authorList>
            <person name="Schwelm A."/>
            <person name="Fogelqvist J."/>
            <person name="Knaust A."/>
            <person name="Julke S."/>
            <person name="Lilja T."/>
            <person name="Dhandapani V."/>
            <person name="Bonilla-Rosso G."/>
            <person name="Karlsson M."/>
            <person name="Shevchenko A."/>
            <person name="Choi S.R."/>
            <person name="Kim H.G."/>
            <person name="Park J.Y."/>
            <person name="Lim Y.P."/>
            <person name="Ludwig-Muller J."/>
            <person name="Dixelius C."/>
        </authorList>
    </citation>
    <scope>NUCLEOTIDE SEQUENCE</scope>
    <source>
        <tissue evidence="11">Potato root galls</tissue>
    </source>
</reference>
<dbReference type="PANTHER" id="PTHR45788:SF4">
    <property type="entry name" value="TRICARBOXYLATE TRANSPORT PROTEIN, MITOCHONDRIAL"/>
    <property type="match status" value="1"/>
</dbReference>
<evidence type="ECO:0000256" key="5">
    <source>
        <dbReference type="ARBA" id="ARBA00022737"/>
    </source>
</evidence>
<accession>A0A0H5R603</accession>
<evidence type="ECO:0000256" key="4">
    <source>
        <dbReference type="ARBA" id="ARBA00022692"/>
    </source>
</evidence>
<dbReference type="InterPro" id="IPR023395">
    <property type="entry name" value="MCP_dom_sf"/>
</dbReference>
<evidence type="ECO:0000313" key="11">
    <source>
        <dbReference type="EMBL" id="CRZ09580.1"/>
    </source>
</evidence>
<dbReference type="SUPFAM" id="SSF103506">
    <property type="entry name" value="Mitochondrial carrier"/>
    <property type="match status" value="1"/>
</dbReference>
<evidence type="ECO:0000256" key="1">
    <source>
        <dbReference type="ARBA" id="ARBA00004225"/>
    </source>
</evidence>
<dbReference type="PROSITE" id="PS50920">
    <property type="entry name" value="SOLCAR"/>
    <property type="match status" value="3"/>
</dbReference>
<name>A0A0H5R603_9EUKA</name>
<organism evidence="11">
    <name type="scientific">Spongospora subterranea</name>
    <dbReference type="NCBI Taxonomy" id="70186"/>
    <lineage>
        <taxon>Eukaryota</taxon>
        <taxon>Sar</taxon>
        <taxon>Rhizaria</taxon>
        <taxon>Endomyxa</taxon>
        <taxon>Phytomyxea</taxon>
        <taxon>Plasmodiophorida</taxon>
        <taxon>Plasmodiophoridae</taxon>
        <taxon>Spongospora</taxon>
    </lineage>
</organism>
<evidence type="ECO:0000256" key="7">
    <source>
        <dbReference type="ARBA" id="ARBA00023128"/>
    </source>
</evidence>
<feature type="repeat" description="Solcar" evidence="9">
    <location>
        <begin position="12"/>
        <end position="101"/>
    </location>
</feature>
<dbReference type="Gene3D" id="1.50.40.10">
    <property type="entry name" value="Mitochondrial carrier domain"/>
    <property type="match status" value="2"/>
</dbReference>
<evidence type="ECO:0000256" key="8">
    <source>
        <dbReference type="ARBA" id="ARBA00023136"/>
    </source>
</evidence>
<evidence type="ECO:0008006" key="12">
    <source>
        <dbReference type="Google" id="ProtNLM"/>
    </source>
</evidence>
<proteinExistence type="inferred from homology"/>
<evidence type="ECO:0000256" key="9">
    <source>
        <dbReference type="PROSITE-ProRule" id="PRU00282"/>
    </source>
</evidence>
<keyword evidence="4 9" id="KW-0812">Transmembrane</keyword>
<keyword evidence="5" id="KW-0677">Repeat</keyword>
<keyword evidence="7" id="KW-0496">Mitochondrion</keyword>
<keyword evidence="8 9" id="KW-0472">Membrane</keyword>
<dbReference type="InterPro" id="IPR049563">
    <property type="entry name" value="TXTP-like"/>
</dbReference>
<evidence type="ECO:0000256" key="3">
    <source>
        <dbReference type="ARBA" id="ARBA00022448"/>
    </source>
</evidence>
<comment type="similarity">
    <text evidence="2 10">Belongs to the mitochondrial carrier (TC 2.A.29) family.</text>
</comment>
<evidence type="ECO:0000256" key="6">
    <source>
        <dbReference type="ARBA" id="ARBA00022989"/>
    </source>
</evidence>
<dbReference type="GO" id="GO:0006843">
    <property type="term" value="P:mitochondrial citrate transmembrane transport"/>
    <property type="evidence" value="ECO:0007669"/>
    <property type="project" value="TreeGrafter"/>
</dbReference>
<evidence type="ECO:0000256" key="2">
    <source>
        <dbReference type="ARBA" id="ARBA00006375"/>
    </source>
</evidence>
<keyword evidence="6" id="KW-1133">Transmembrane helix</keyword>
<keyword evidence="3 10" id="KW-0813">Transport</keyword>